<dbReference type="Proteomes" id="UP000320455">
    <property type="component" value="Unassembled WGS sequence"/>
</dbReference>
<dbReference type="AlphaFoldDB" id="A0ABD7S4U9"/>
<name>A0ABD7S4U9_XANVA</name>
<accession>A0ABD7S4U9</accession>
<proteinExistence type="predicted"/>
<evidence type="ECO:0000256" key="1">
    <source>
        <dbReference type="SAM" id="MobiDB-lite"/>
    </source>
</evidence>
<evidence type="ECO:0000313" key="4">
    <source>
        <dbReference type="Proteomes" id="UP000320455"/>
    </source>
</evidence>
<reference evidence="4" key="1">
    <citation type="journal article" date="2020" name="Phytopathology">
        <title>Genomic acquisitions in emerging populations of Xanthomonas vasicola pv. vasculorum infecting corn in the U.S. and Argentina.</title>
        <authorList>
            <person name="Perez-Quintero A.L."/>
        </authorList>
    </citation>
    <scope>NUCLEOTIDE SEQUENCE [LARGE SCALE GENOMIC DNA]</scope>
    <source>
        <strain evidence="4">Xvh-L</strain>
    </source>
</reference>
<feature type="non-terminal residue" evidence="3">
    <location>
        <position position="62"/>
    </location>
</feature>
<evidence type="ECO:0000313" key="3">
    <source>
        <dbReference type="EMBL" id="TWQ46628.1"/>
    </source>
</evidence>
<protein>
    <submittedName>
        <fullName evidence="3">Peptidoglycan-binding protein</fullName>
    </submittedName>
</protein>
<evidence type="ECO:0000259" key="2">
    <source>
        <dbReference type="Pfam" id="PF21277"/>
    </source>
</evidence>
<dbReference type="Pfam" id="PF21277">
    <property type="entry name" value="T6SS_VgrG3-like_C"/>
    <property type="match status" value="1"/>
</dbReference>
<gene>
    <name evidence="3" type="ORF">FQK01_24260</name>
</gene>
<dbReference type="EMBL" id="VOCK01000169">
    <property type="protein sequence ID" value="TWQ46628.1"/>
    <property type="molecule type" value="Genomic_DNA"/>
</dbReference>
<keyword evidence="4" id="KW-1185">Reference proteome</keyword>
<sequence length="62" mass="6765">MATMDGWHLGMTSARHESGPRGVETISTGKGDHGGVSYGAYQLSSKSGTLREYLDQSRYEKE</sequence>
<dbReference type="InterPro" id="IPR049073">
    <property type="entry name" value="T6SS_VgrG3-like_C"/>
</dbReference>
<comment type="caution">
    <text evidence="3">The sequence shown here is derived from an EMBL/GenBank/DDBJ whole genome shotgun (WGS) entry which is preliminary data.</text>
</comment>
<feature type="region of interest" description="Disordered" evidence="1">
    <location>
        <begin position="1"/>
        <end position="40"/>
    </location>
</feature>
<feature type="domain" description="Type VI secretion system spike protein VgrG3-like C-terminal" evidence="2">
    <location>
        <begin position="9"/>
        <end position="61"/>
    </location>
</feature>
<organism evidence="3 4">
    <name type="scientific">Xanthomonas vasicola</name>
    <dbReference type="NCBI Taxonomy" id="56459"/>
    <lineage>
        <taxon>Bacteria</taxon>
        <taxon>Pseudomonadati</taxon>
        <taxon>Pseudomonadota</taxon>
        <taxon>Gammaproteobacteria</taxon>
        <taxon>Lysobacterales</taxon>
        <taxon>Lysobacteraceae</taxon>
        <taxon>Xanthomonas</taxon>
    </lineage>
</organism>